<organism evidence="1 2">
    <name type="scientific">Tritrichomonas foetus</name>
    <dbReference type="NCBI Taxonomy" id="1144522"/>
    <lineage>
        <taxon>Eukaryota</taxon>
        <taxon>Metamonada</taxon>
        <taxon>Parabasalia</taxon>
        <taxon>Tritrichomonadida</taxon>
        <taxon>Tritrichomonadidae</taxon>
        <taxon>Tritrichomonas</taxon>
    </lineage>
</organism>
<proteinExistence type="predicted"/>
<evidence type="ECO:0008006" key="3">
    <source>
        <dbReference type="Google" id="ProtNLM"/>
    </source>
</evidence>
<keyword evidence="2" id="KW-1185">Reference proteome</keyword>
<gene>
    <name evidence="1" type="ORF">TRFO_03096</name>
</gene>
<dbReference type="RefSeq" id="XP_068367231.1">
    <property type="nucleotide sequence ID" value="XM_068491093.1"/>
</dbReference>
<evidence type="ECO:0000313" key="2">
    <source>
        <dbReference type="Proteomes" id="UP000179807"/>
    </source>
</evidence>
<name>A0A1J4KS40_9EUKA</name>
<dbReference type="Proteomes" id="UP000179807">
    <property type="component" value="Unassembled WGS sequence"/>
</dbReference>
<dbReference type="VEuPathDB" id="TrichDB:TRFO_03096"/>
<dbReference type="EMBL" id="MLAK01000421">
    <property type="protein sequence ID" value="OHT14095.1"/>
    <property type="molecule type" value="Genomic_DNA"/>
</dbReference>
<dbReference type="GeneID" id="94825797"/>
<accession>A0A1J4KS40</accession>
<dbReference type="AlphaFoldDB" id="A0A1J4KS40"/>
<reference evidence="1" key="1">
    <citation type="submission" date="2016-10" db="EMBL/GenBank/DDBJ databases">
        <authorList>
            <person name="Benchimol M."/>
            <person name="Almeida L.G."/>
            <person name="Vasconcelos A.T."/>
            <person name="Perreira-Neves A."/>
            <person name="Rosa I.A."/>
            <person name="Tasca T."/>
            <person name="Bogo M.R."/>
            <person name="de Souza W."/>
        </authorList>
    </citation>
    <scope>NUCLEOTIDE SEQUENCE [LARGE SCALE GENOMIC DNA]</scope>
    <source>
        <strain evidence="1">K</strain>
    </source>
</reference>
<evidence type="ECO:0000313" key="1">
    <source>
        <dbReference type="EMBL" id="OHT14095.1"/>
    </source>
</evidence>
<sequence length="451" mass="51113">MIQSKPVTPKYLFEIYANCNIQLGIEVCQPNLINEIIDKLNKTIIGLHLKLNDGFIHTVKSDPPIFKIPNFLKLQEASEFFVNNYFVNSEKRLGSIGYCDDKVILNISHAVGDGGYFRYIIDHLFDTSIPSIPNFPNEASEIFNAQIKNAPNKVNNWSNQTQVNRVTSNNIQKLETKNLRAKYITNRLDSESLSCLGQDGKIHSLTDNLWTSIYLATAIHNGRIDKQISMPTCIDLRRYLNPNSNLKDTHHNLNAHQSVNEHQKNQMNNNNGFISNYMNGYDVCNCFSNVTPFADVSLNSTIGEIGLKMRQSMHSLMNQHYDFGVLRVYDTMNPTKPSSSPKFDYSAHIENAKKGCGVELTYVGPIHITKPITDVWIGHSMLVRSNTISLMGFGIESEDKNEIITRLRFPPNAFSYEEAAKMAQIIEFCLKNVKKTDTVAEAIEKITHNIK</sequence>
<comment type="caution">
    <text evidence="1">The sequence shown here is derived from an EMBL/GenBank/DDBJ whole genome shotgun (WGS) entry which is preliminary data.</text>
</comment>
<protein>
    <recommendedName>
        <fullName evidence="3">Condensation domain-containing protein</fullName>
    </recommendedName>
</protein>